<sequence length="111" mass="13162">MTHSIFITLYPKLREHDEKFFNYFRMSVTSFDELLEIIQEDLTPYKNYVVCSIFYNTSTRYGYARNTGRSTWHPSTSTRATLARKTRESRVALITSVLRASDETRDFIWTV</sequence>
<dbReference type="AlphaFoldDB" id="A0AAU9UQL9"/>
<accession>A0AAU9UQL9</accession>
<protein>
    <submittedName>
        <fullName evidence="1">Uncharacterized protein</fullName>
    </submittedName>
</protein>
<evidence type="ECO:0000313" key="2">
    <source>
        <dbReference type="Proteomes" id="UP001153954"/>
    </source>
</evidence>
<keyword evidence="2" id="KW-1185">Reference proteome</keyword>
<name>A0AAU9UQL9_EUPED</name>
<proteinExistence type="predicted"/>
<gene>
    <name evidence="1" type="ORF">EEDITHA_LOCUS16438</name>
</gene>
<organism evidence="1 2">
    <name type="scientific">Euphydryas editha</name>
    <name type="common">Edith's checkerspot</name>
    <dbReference type="NCBI Taxonomy" id="104508"/>
    <lineage>
        <taxon>Eukaryota</taxon>
        <taxon>Metazoa</taxon>
        <taxon>Ecdysozoa</taxon>
        <taxon>Arthropoda</taxon>
        <taxon>Hexapoda</taxon>
        <taxon>Insecta</taxon>
        <taxon>Pterygota</taxon>
        <taxon>Neoptera</taxon>
        <taxon>Endopterygota</taxon>
        <taxon>Lepidoptera</taxon>
        <taxon>Glossata</taxon>
        <taxon>Ditrysia</taxon>
        <taxon>Papilionoidea</taxon>
        <taxon>Nymphalidae</taxon>
        <taxon>Nymphalinae</taxon>
        <taxon>Euphydryas</taxon>
    </lineage>
</organism>
<dbReference type="EMBL" id="CAKOGL010000024">
    <property type="protein sequence ID" value="CAH2101710.1"/>
    <property type="molecule type" value="Genomic_DNA"/>
</dbReference>
<dbReference type="Proteomes" id="UP001153954">
    <property type="component" value="Unassembled WGS sequence"/>
</dbReference>
<reference evidence="1" key="1">
    <citation type="submission" date="2022-03" db="EMBL/GenBank/DDBJ databases">
        <authorList>
            <person name="Tunstrom K."/>
        </authorList>
    </citation>
    <scope>NUCLEOTIDE SEQUENCE</scope>
</reference>
<comment type="caution">
    <text evidence="1">The sequence shown here is derived from an EMBL/GenBank/DDBJ whole genome shotgun (WGS) entry which is preliminary data.</text>
</comment>
<evidence type="ECO:0000313" key="1">
    <source>
        <dbReference type="EMBL" id="CAH2101710.1"/>
    </source>
</evidence>